<sequence>MVPPGIGKLTLFHTLGVVNISGDREKAVLKELKNLSQLRKLRVSGVDKKNRQESISAISSLFRLESLSMWLNNDNEGCLEDTRFSPPNNLQSHKIYGLKGQLPGWTAKLLAISER</sequence>
<dbReference type="InterPro" id="IPR055414">
    <property type="entry name" value="LRR_R13L4/SHOC2-like"/>
</dbReference>
<dbReference type="InterPro" id="IPR032675">
    <property type="entry name" value="LRR_dom_sf"/>
</dbReference>
<evidence type="ECO:0000256" key="1">
    <source>
        <dbReference type="ARBA" id="ARBA00022737"/>
    </source>
</evidence>
<gene>
    <name evidence="3" type="primary">gb29553</name>
    <name evidence="3" type="ORF">PR202_gb29553</name>
</gene>
<protein>
    <recommendedName>
        <fullName evidence="2">Disease resistance R13L4/SHOC-2-like LRR domain-containing protein</fullName>
    </recommendedName>
</protein>
<evidence type="ECO:0000313" key="4">
    <source>
        <dbReference type="Proteomes" id="UP001054889"/>
    </source>
</evidence>
<comment type="caution">
    <text evidence="3">The sequence shown here is derived from an EMBL/GenBank/DDBJ whole genome shotgun (WGS) entry which is preliminary data.</text>
</comment>
<accession>A0AAV5FXC2</accession>
<reference evidence="3" key="1">
    <citation type="journal article" date="2018" name="DNA Res.">
        <title>Multiple hybrid de novo genome assembly of finger millet, an orphan allotetraploid crop.</title>
        <authorList>
            <person name="Hatakeyama M."/>
            <person name="Aluri S."/>
            <person name="Balachadran M.T."/>
            <person name="Sivarajan S.R."/>
            <person name="Patrignani A."/>
            <person name="Gruter S."/>
            <person name="Poveda L."/>
            <person name="Shimizu-Inatsugi R."/>
            <person name="Baeten J."/>
            <person name="Francoijs K.J."/>
            <person name="Nataraja K.N."/>
            <person name="Reddy Y.A.N."/>
            <person name="Phadnis S."/>
            <person name="Ravikumar R.L."/>
            <person name="Schlapbach R."/>
            <person name="Sreeman S.M."/>
            <person name="Shimizu K.K."/>
        </authorList>
    </citation>
    <scope>NUCLEOTIDE SEQUENCE</scope>
</reference>
<dbReference type="Gene3D" id="3.80.10.10">
    <property type="entry name" value="Ribonuclease Inhibitor"/>
    <property type="match status" value="1"/>
</dbReference>
<keyword evidence="1" id="KW-0677">Repeat</keyword>
<reference evidence="3" key="2">
    <citation type="submission" date="2021-12" db="EMBL/GenBank/DDBJ databases">
        <title>Resequencing data analysis of finger millet.</title>
        <authorList>
            <person name="Hatakeyama M."/>
            <person name="Aluri S."/>
            <person name="Balachadran M.T."/>
            <person name="Sivarajan S.R."/>
            <person name="Poveda L."/>
            <person name="Shimizu-Inatsugi R."/>
            <person name="Schlapbach R."/>
            <person name="Sreeman S.M."/>
            <person name="Shimizu K.K."/>
        </authorList>
    </citation>
    <scope>NUCLEOTIDE SEQUENCE</scope>
</reference>
<proteinExistence type="predicted"/>
<feature type="domain" description="Disease resistance R13L4/SHOC-2-like LRR" evidence="2">
    <location>
        <begin position="2"/>
        <end position="107"/>
    </location>
</feature>
<dbReference type="AlphaFoldDB" id="A0AAV5FXC2"/>
<dbReference type="EMBL" id="BQKI01000115">
    <property type="protein sequence ID" value="GJN40348.1"/>
    <property type="molecule type" value="Genomic_DNA"/>
</dbReference>
<evidence type="ECO:0000313" key="3">
    <source>
        <dbReference type="EMBL" id="GJN40348.1"/>
    </source>
</evidence>
<evidence type="ECO:0000259" key="2">
    <source>
        <dbReference type="Pfam" id="PF23598"/>
    </source>
</evidence>
<name>A0AAV5FXC2_ELECO</name>
<dbReference type="Proteomes" id="UP001054889">
    <property type="component" value="Unassembled WGS sequence"/>
</dbReference>
<dbReference type="Pfam" id="PF23598">
    <property type="entry name" value="LRR_14"/>
    <property type="match status" value="1"/>
</dbReference>
<keyword evidence="4" id="KW-1185">Reference proteome</keyword>
<organism evidence="3 4">
    <name type="scientific">Eleusine coracana subsp. coracana</name>
    <dbReference type="NCBI Taxonomy" id="191504"/>
    <lineage>
        <taxon>Eukaryota</taxon>
        <taxon>Viridiplantae</taxon>
        <taxon>Streptophyta</taxon>
        <taxon>Embryophyta</taxon>
        <taxon>Tracheophyta</taxon>
        <taxon>Spermatophyta</taxon>
        <taxon>Magnoliopsida</taxon>
        <taxon>Liliopsida</taxon>
        <taxon>Poales</taxon>
        <taxon>Poaceae</taxon>
        <taxon>PACMAD clade</taxon>
        <taxon>Chloridoideae</taxon>
        <taxon>Cynodonteae</taxon>
        <taxon>Eleusininae</taxon>
        <taxon>Eleusine</taxon>
    </lineage>
</organism>